<keyword evidence="3" id="KW-1185">Reference proteome</keyword>
<dbReference type="AlphaFoldDB" id="A0A9X3YJR6"/>
<feature type="domain" description="Cyclic di-GMP receptor atypical PilZ" evidence="1">
    <location>
        <begin position="44"/>
        <end position="171"/>
    </location>
</feature>
<accession>A0A9X3YJR6</accession>
<dbReference type="Pfam" id="PF16823">
    <property type="entry name" value="tPilZ"/>
    <property type="match status" value="1"/>
</dbReference>
<name>A0A9X3YJR6_9GAMM</name>
<dbReference type="RefSeq" id="WP_263545275.1">
    <property type="nucleotide sequence ID" value="NZ_JAOVZO020000014.1"/>
</dbReference>
<reference evidence="2" key="1">
    <citation type="submission" date="2023-02" db="EMBL/GenBank/DDBJ databases">
        <title>Tahibacter soli sp. nov. isolated from soil.</title>
        <authorList>
            <person name="Baek J.H."/>
            <person name="Lee J.K."/>
            <person name="Choi D.G."/>
            <person name="Jeon C.O."/>
        </authorList>
    </citation>
    <scope>NUCLEOTIDE SEQUENCE</scope>
    <source>
        <strain evidence="2">BL</strain>
    </source>
</reference>
<dbReference type="InterPro" id="IPR031800">
    <property type="entry name" value="PilZ_atypical"/>
</dbReference>
<evidence type="ECO:0000259" key="1">
    <source>
        <dbReference type="Pfam" id="PF16823"/>
    </source>
</evidence>
<proteinExistence type="predicted"/>
<dbReference type="Proteomes" id="UP001139971">
    <property type="component" value="Unassembled WGS sequence"/>
</dbReference>
<evidence type="ECO:0000313" key="2">
    <source>
        <dbReference type="EMBL" id="MDC8012857.1"/>
    </source>
</evidence>
<comment type="caution">
    <text evidence="2">The sequence shown here is derived from an EMBL/GenBank/DDBJ whole genome shotgun (WGS) entry which is preliminary data.</text>
</comment>
<protein>
    <submittedName>
        <fullName evidence="2">PilZ domain-containing protein</fullName>
    </submittedName>
</protein>
<sequence>MTAPDPVFGEGLVGEEYLPAAFVPRALDAAAGERLVQRAVRLLAVDALLEEEPVDEDEDPRLARIEAKLGLALEMLGTLAAREALPDVLLRWSSQGVELPLDGPVAPGTAGVVRIALMPGLPLALELPGNVVRCDAGRAGIRYAHADEAFESALARRVFRAHRRAVAQARRQR</sequence>
<gene>
    <name evidence="2" type="ORF">OD750_009900</name>
</gene>
<organism evidence="2 3">
    <name type="scientific">Tahibacter soli</name>
    <dbReference type="NCBI Taxonomy" id="2983605"/>
    <lineage>
        <taxon>Bacteria</taxon>
        <taxon>Pseudomonadati</taxon>
        <taxon>Pseudomonadota</taxon>
        <taxon>Gammaproteobacteria</taxon>
        <taxon>Lysobacterales</taxon>
        <taxon>Rhodanobacteraceae</taxon>
        <taxon>Tahibacter</taxon>
    </lineage>
</organism>
<dbReference type="EMBL" id="JAOVZO020000014">
    <property type="protein sequence ID" value="MDC8012857.1"/>
    <property type="molecule type" value="Genomic_DNA"/>
</dbReference>
<evidence type="ECO:0000313" key="3">
    <source>
        <dbReference type="Proteomes" id="UP001139971"/>
    </source>
</evidence>